<feature type="transmembrane region" description="Helical" evidence="2">
    <location>
        <begin position="27"/>
        <end position="48"/>
    </location>
</feature>
<protein>
    <recommendedName>
        <fullName evidence="5">Serine/threonine protein kinase</fullName>
    </recommendedName>
</protein>
<dbReference type="RefSeq" id="WP_345646583.1">
    <property type="nucleotide sequence ID" value="NZ_BAABKB010000005.1"/>
</dbReference>
<sequence>MSRHDPQPQPPGPPAPPDPGHLLARTGVRWTIIGVLVSTLLTVVGLVVQARQGHDDTARGGSSTGASGTNGGPGPSEVTQPATAPATSPVVSPPDDGSGLTAAERALRDSLNSDQWRRESCERETAPGATAALKCTVTTSDAGAGTVTTKADIALYPSRSKLQEVYRSYAANLPEGNCDQTMNVRGTWHENGSSAPAGDVACYTADTTRYVIFCTYYDRPALFQVTGADPAALTSWWHTLDPVFTD</sequence>
<reference evidence="4" key="1">
    <citation type="journal article" date="2019" name="Int. J. Syst. Evol. Microbiol.">
        <title>The Global Catalogue of Microorganisms (GCM) 10K type strain sequencing project: providing services to taxonomists for standard genome sequencing and annotation.</title>
        <authorList>
            <consortium name="The Broad Institute Genomics Platform"/>
            <consortium name="The Broad Institute Genome Sequencing Center for Infectious Disease"/>
            <person name="Wu L."/>
            <person name="Ma J."/>
        </authorList>
    </citation>
    <scope>NUCLEOTIDE SEQUENCE [LARGE SCALE GENOMIC DNA]</scope>
    <source>
        <strain evidence="4">JCM 18409</strain>
    </source>
</reference>
<dbReference type="EMBL" id="BAABKB010000005">
    <property type="protein sequence ID" value="GAA5007732.1"/>
    <property type="molecule type" value="Genomic_DNA"/>
</dbReference>
<feature type="compositionally biased region" description="Pro residues" evidence="1">
    <location>
        <begin position="7"/>
        <end position="19"/>
    </location>
</feature>
<evidence type="ECO:0000313" key="4">
    <source>
        <dbReference type="Proteomes" id="UP001501759"/>
    </source>
</evidence>
<comment type="caution">
    <text evidence="3">The sequence shown here is derived from an EMBL/GenBank/DDBJ whole genome shotgun (WGS) entry which is preliminary data.</text>
</comment>
<keyword evidence="2" id="KW-0472">Membrane</keyword>
<proteinExistence type="predicted"/>
<evidence type="ECO:0000256" key="2">
    <source>
        <dbReference type="SAM" id="Phobius"/>
    </source>
</evidence>
<evidence type="ECO:0000313" key="3">
    <source>
        <dbReference type="EMBL" id="GAA5007732.1"/>
    </source>
</evidence>
<evidence type="ECO:0000256" key="1">
    <source>
        <dbReference type="SAM" id="MobiDB-lite"/>
    </source>
</evidence>
<feature type="region of interest" description="Disordered" evidence="1">
    <location>
        <begin position="54"/>
        <end position="101"/>
    </location>
</feature>
<keyword evidence="4" id="KW-1185">Reference proteome</keyword>
<dbReference type="Proteomes" id="UP001501759">
    <property type="component" value="Unassembled WGS sequence"/>
</dbReference>
<gene>
    <name evidence="3" type="ORF">GCM10023335_25910</name>
</gene>
<organism evidence="3 4">
    <name type="scientific">Streptomyces siamensis</name>
    <dbReference type="NCBI Taxonomy" id="1274986"/>
    <lineage>
        <taxon>Bacteria</taxon>
        <taxon>Bacillati</taxon>
        <taxon>Actinomycetota</taxon>
        <taxon>Actinomycetes</taxon>
        <taxon>Kitasatosporales</taxon>
        <taxon>Streptomycetaceae</taxon>
        <taxon>Streptomyces</taxon>
    </lineage>
</organism>
<keyword evidence="2" id="KW-0812">Transmembrane</keyword>
<keyword evidence="2" id="KW-1133">Transmembrane helix</keyword>
<feature type="compositionally biased region" description="Polar residues" evidence="1">
    <location>
        <begin position="77"/>
        <end position="90"/>
    </location>
</feature>
<feature type="compositionally biased region" description="Basic and acidic residues" evidence="1">
    <location>
        <begin position="115"/>
        <end position="125"/>
    </location>
</feature>
<accession>A0ABP9IRR0</accession>
<feature type="region of interest" description="Disordered" evidence="1">
    <location>
        <begin position="109"/>
        <end position="128"/>
    </location>
</feature>
<feature type="region of interest" description="Disordered" evidence="1">
    <location>
        <begin position="1"/>
        <end position="22"/>
    </location>
</feature>
<name>A0ABP9IRR0_9ACTN</name>
<evidence type="ECO:0008006" key="5">
    <source>
        <dbReference type="Google" id="ProtNLM"/>
    </source>
</evidence>